<feature type="region of interest" description="Disordered" evidence="1">
    <location>
        <begin position="316"/>
        <end position="413"/>
    </location>
</feature>
<evidence type="ECO:0000256" key="1">
    <source>
        <dbReference type="SAM" id="MobiDB-lite"/>
    </source>
</evidence>
<dbReference type="AlphaFoldDB" id="E0X991"/>
<protein>
    <recommendedName>
        <fullName evidence="3">Chromosome partitioning protein ParB</fullName>
    </recommendedName>
</protein>
<dbReference type="InterPro" id="IPR036086">
    <property type="entry name" value="ParB/Sulfiredoxin_sf"/>
</dbReference>
<reference evidence="2" key="5">
    <citation type="submission" date="2009-08" db="EMBL/GenBank/DDBJ databases">
        <title>Global regulation of food supply by Pseudomonas putida DOT-T1E.</title>
        <authorList>
            <person name="Daniels C."/>
            <person name="Godoy P."/>
            <person name="Duque E."/>
            <person name="Molina-Henares M.A."/>
            <person name="de la Torre J."/>
            <person name="Del Arco J.M."/>
            <person name="Herrera C."/>
            <person name="Segura A."/>
            <person name="Guazzaroni M.E."/>
            <person name="Ferrer M."/>
            <person name="Ramos J.L."/>
        </authorList>
    </citation>
    <scope>NUCLEOTIDE SEQUENCE</scope>
    <source>
        <strain evidence="2">DOT-T1E</strain>
    </source>
</reference>
<organism evidence="2">
    <name type="scientific">Pseudomonas putida</name>
    <name type="common">Arthrobacter siderocapsulatus</name>
    <dbReference type="NCBI Taxonomy" id="303"/>
    <lineage>
        <taxon>Bacteria</taxon>
        <taxon>Pseudomonadati</taxon>
        <taxon>Pseudomonadota</taxon>
        <taxon>Gammaproteobacteria</taxon>
        <taxon>Pseudomonadales</taxon>
        <taxon>Pseudomonadaceae</taxon>
        <taxon>Pseudomonas</taxon>
    </lineage>
</organism>
<reference evidence="2" key="3">
    <citation type="journal article" date="2000" name="J. Bacteriol.">
        <title>A set of genes encoding a second toluene efflux system in Pseudomonas putida DOT-T1 is linked to the tod genes for toluene metabolism.</title>
        <authorList>
            <person name="Mosqueda G."/>
            <person name="Ramos J.L."/>
        </authorList>
    </citation>
    <scope>NUCLEOTIDE SEQUENCE</scope>
    <source>
        <strain evidence="2">DOT-T1E</strain>
    </source>
</reference>
<reference evidence="2" key="4">
    <citation type="journal article" date="2001" name="Mol. Microbiol.">
        <title>Global and cognate regulators control the expression of the organic solvent efflux pumps TtgABC and TtgDEF of Pseudomonas putida.</title>
        <authorList>
            <person name="Duque E."/>
            <person name="Segura A."/>
            <person name="Mosqueda G."/>
            <person name="Ramos J.L."/>
        </authorList>
    </citation>
    <scope>NUCLEOTIDE SEQUENCE</scope>
    <source>
        <strain evidence="2">DOT-T1E</strain>
    </source>
</reference>
<feature type="compositionally biased region" description="Basic and acidic residues" evidence="1">
    <location>
        <begin position="388"/>
        <end position="398"/>
    </location>
</feature>
<reference evidence="2" key="2">
    <citation type="journal article" date="1999" name="Gene">
        <title>Toluene metabolism by the solvent-tolerant Pseudomonas putida DOT-T1 strain, and its role in solvent impermeabilization.</title>
        <authorList>
            <person name="Mosqueda G."/>
            <person name="Ramos-Gonzalez M.I."/>
            <person name="Ramos J.L."/>
        </authorList>
    </citation>
    <scope>NUCLEOTIDE SEQUENCE</scope>
    <source>
        <strain evidence="2">DOT-T1E</strain>
    </source>
</reference>
<evidence type="ECO:0000313" key="2">
    <source>
        <dbReference type="EMBL" id="ADI95370.1"/>
    </source>
</evidence>
<dbReference type="InterPro" id="IPR022304">
    <property type="entry name" value="ICE_PFGI_1_ParB"/>
</dbReference>
<evidence type="ECO:0008006" key="3">
    <source>
        <dbReference type="Google" id="ProtNLM"/>
    </source>
</evidence>
<dbReference type="SUPFAM" id="SSF110849">
    <property type="entry name" value="ParB/Sulfiredoxin"/>
    <property type="match status" value="1"/>
</dbReference>
<dbReference type="NCBIfam" id="TIGR03764">
    <property type="entry name" value="ICE_PFGI_1_parB"/>
    <property type="match status" value="1"/>
</dbReference>
<dbReference type="PROSITE" id="PS51257">
    <property type="entry name" value="PROKAR_LIPOPROTEIN"/>
    <property type="match status" value="1"/>
</dbReference>
<sequence>MGRAAWCSPHAYVSALGCCRTPTNSSRLSGGRVMKPPTSEDITRRLQQAHFPQKHGRDLAAAPAGDTPMVVSLEQLRPYELNPRVVRNPLYGDIKASIRERGLDQPPAITRRPDESHFIIRNGGNTRLSILGELWQETREERFFRIHCLFRPWQSESHALLGHLAESDLHGQLTFIERALAVAKLQEMFQYAHTHLTQRELATRLSEGGYPISQSHISRMFDTLEHLLPAIPQMLYAGLGKSAIVRLISLRRRAESIWNRYFGAPEQFPLLWFEVLSAFDGEKADLDSSELQDELIAKMAVSLRQTPRLLTLELHQEQRPSLPPADSMHAPSNNPAAEPPVPSSLPEHPPETSTGVSNPEPEHADGTLLPPQAPRLPDIRQALGNEPLPDKPVEKLEDAPSPVGAPPSRPELLDDISDLRASCAALAADLAAYADASGMINPLADDLGFTLTPDHGEHISPRHTGIQLLLSAVLRLQDDVSWKERQQLPAALFGQLLIGVYDLPFTDRPALTVGLERLPDAQLEQLFTLIRHARQLIELTLSSTR</sequence>
<dbReference type="EMBL" id="GQ884177">
    <property type="protein sequence ID" value="ADI95370.1"/>
    <property type="molecule type" value="Genomic_DNA"/>
</dbReference>
<reference evidence="2" key="1">
    <citation type="submission" date="1998-10" db="EMBL/GenBank/DDBJ databases">
        <authorList>
            <person name="Mosqueda-Cano G."/>
        </authorList>
    </citation>
    <scope>NUCLEOTIDE SEQUENCE</scope>
    <source>
        <strain evidence="2">DOT-T1E</strain>
    </source>
</reference>
<proteinExistence type="predicted"/>
<accession>E0X991</accession>
<name>E0X991_PSEPU</name>